<dbReference type="Proteomes" id="UP000034085">
    <property type="component" value="Chromosome"/>
</dbReference>
<dbReference type="GO" id="GO:0016020">
    <property type="term" value="C:membrane"/>
    <property type="evidence" value="ECO:0007669"/>
    <property type="project" value="TreeGrafter"/>
</dbReference>
<dbReference type="PANTHER" id="PTHR43798:SF33">
    <property type="entry name" value="HYDROLASE, PUTATIVE (AFU_ORTHOLOGUE AFUA_2G14860)-RELATED"/>
    <property type="match status" value="1"/>
</dbReference>
<dbReference type="PATRIC" id="fig|1261127.3.peg.139"/>
<dbReference type="Pfam" id="PF00561">
    <property type="entry name" value="Abhydrolase_1"/>
    <property type="match status" value="1"/>
</dbReference>
<keyword evidence="2" id="KW-0378">Hydrolase</keyword>
<dbReference type="Gene3D" id="3.40.50.1820">
    <property type="entry name" value="alpha/beta hydrolase"/>
    <property type="match status" value="1"/>
</dbReference>
<name>A0A0F6TT56_CITAM</name>
<organism evidence="2 3">
    <name type="scientific">Citrobacter amalonaticus Y19</name>
    <dbReference type="NCBI Taxonomy" id="1261127"/>
    <lineage>
        <taxon>Bacteria</taxon>
        <taxon>Pseudomonadati</taxon>
        <taxon>Pseudomonadota</taxon>
        <taxon>Gammaproteobacteria</taxon>
        <taxon>Enterobacterales</taxon>
        <taxon>Enterobacteriaceae</taxon>
        <taxon>Citrobacter</taxon>
    </lineage>
</organism>
<feature type="domain" description="AB hydrolase-1" evidence="1">
    <location>
        <begin position="24"/>
        <end position="128"/>
    </location>
</feature>
<dbReference type="HOGENOM" id="CLU_020336_39_0_6"/>
<dbReference type="GO" id="GO:0047372">
    <property type="term" value="F:monoacylglycerol lipase activity"/>
    <property type="evidence" value="ECO:0007669"/>
    <property type="project" value="TreeGrafter"/>
</dbReference>
<dbReference type="AlphaFoldDB" id="A0A0F6TT56"/>
<reference evidence="2 3" key="1">
    <citation type="journal article" date="2013" name="Appl. Microbiol. Biotechnol.">
        <title>Glycerol assimilation and production of 1,3-propanediol by Citrobacter amalonaticus Y19.</title>
        <authorList>
            <person name="Ainala S.K."/>
            <person name="Ashok S."/>
            <person name="Ko Y."/>
            <person name="Park S."/>
        </authorList>
    </citation>
    <scope>NUCLEOTIDE SEQUENCE [LARGE SCALE GENOMIC DNA]</scope>
    <source>
        <strain evidence="2 3">Y19</strain>
    </source>
</reference>
<accession>A0A0F6TT56</accession>
<dbReference type="GO" id="GO:0046464">
    <property type="term" value="P:acylglycerol catabolic process"/>
    <property type="evidence" value="ECO:0007669"/>
    <property type="project" value="TreeGrafter"/>
</dbReference>
<dbReference type="InterPro" id="IPR029058">
    <property type="entry name" value="AB_hydrolase_fold"/>
</dbReference>
<dbReference type="EMBL" id="CP011132">
    <property type="protein sequence ID" value="AKE57761.1"/>
    <property type="molecule type" value="Genomic_DNA"/>
</dbReference>
<dbReference type="PRINTS" id="PR00111">
    <property type="entry name" value="ABHYDROLASE"/>
</dbReference>
<dbReference type="InterPro" id="IPR050266">
    <property type="entry name" value="AB_hydrolase_sf"/>
</dbReference>
<evidence type="ECO:0000313" key="2">
    <source>
        <dbReference type="EMBL" id="AKE57761.1"/>
    </source>
</evidence>
<dbReference type="RefSeq" id="WP_046475683.1">
    <property type="nucleotide sequence ID" value="NZ_CP011132.1"/>
</dbReference>
<dbReference type="OrthoDB" id="5853561at2"/>
<dbReference type="PANTHER" id="PTHR43798">
    <property type="entry name" value="MONOACYLGLYCEROL LIPASE"/>
    <property type="match status" value="1"/>
</dbReference>
<dbReference type="KEGG" id="cama:F384_00680"/>
<evidence type="ECO:0000259" key="1">
    <source>
        <dbReference type="Pfam" id="PF00561"/>
    </source>
</evidence>
<gene>
    <name evidence="2" type="ORF">F384_00680</name>
</gene>
<proteinExistence type="predicted"/>
<dbReference type="InterPro" id="IPR000073">
    <property type="entry name" value="AB_hydrolase_1"/>
</dbReference>
<protein>
    <submittedName>
        <fullName evidence="2">Alpha/beta hydrolase</fullName>
    </submittedName>
</protein>
<sequence>MQSLFSSTAGACVRWHDLPGQGIPIVFIHGLGCASSYEYPRVVMDPEFGQQRTILIDLPGYGFSDKPRDYDYSITHQADVVIEVINDLQLSLCHLYGHSMGGSIAIEVAERLGERVGKLVVSEPNFHAGGGMYSRLLVEKPEAEFISRVYDEILTNHTSPWKGSAQNAAPWALWRGAKSLIDGASPSWMETFLSLSCSRALIFGEQSLPDSDFQYVSDRGISVAIVPEAGHSMSWENPSALARELYVLLSE</sequence>
<dbReference type="SUPFAM" id="SSF53474">
    <property type="entry name" value="alpha/beta-Hydrolases"/>
    <property type="match status" value="1"/>
</dbReference>
<evidence type="ECO:0000313" key="3">
    <source>
        <dbReference type="Proteomes" id="UP000034085"/>
    </source>
</evidence>